<dbReference type="PANTHER" id="PTHR22811">
    <property type="entry name" value="TRANSMEMBRANE EMP24 DOMAIN-CONTAINING PROTEIN"/>
    <property type="match status" value="1"/>
</dbReference>
<evidence type="ECO:0000256" key="9">
    <source>
        <dbReference type="SAM" id="Phobius"/>
    </source>
</evidence>
<dbReference type="Pfam" id="PF01105">
    <property type="entry name" value="EMP24_GP25L"/>
    <property type="match status" value="1"/>
</dbReference>
<reference evidence="12" key="1">
    <citation type="submission" date="2022-07" db="EMBL/GenBank/DDBJ databases">
        <title>Phylogenomic reconstructions and comparative analyses of Kickxellomycotina fungi.</title>
        <authorList>
            <person name="Reynolds N.K."/>
            <person name="Stajich J.E."/>
            <person name="Barry K."/>
            <person name="Grigoriev I.V."/>
            <person name="Crous P."/>
            <person name="Smith M.E."/>
        </authorList>
    </citation>
    <scope>NUCLEOTIDE SEQUENCE</scope>
    <source>
        <strain evidence="12">RSA 1196</strain>
    </source>
</reference>
<keyword evidence="6 9" id="KW-0472">Membrane</keyword>
<dbReference type="OrthoDB" id="1929172at2759"/>
<accession>A0A9W8E793</accession>
<dbReference type="GO" id="GO:0012505">
    <property type="term" value="C:endomembrane system"/>
    <property type="evidence" value="ECO:0007669"/>
    <property type="project" value="UniProtKB-SubCell"/>
</dbReference>
<evidence type="ECO:0000256" key="2">
    <source>
        <dbReference type="ARBA" id="ARBA00007104"/>
    </source>
</evidence>
<dbReference type="InterPro" id="IPR009038">
    <property type="entry name" value="GOLD_dom"/>
</dbReference>
<dbReference type="Proteomes" id="UP001150925">
    <property type="component" value="Unassembled WGS sequence"/>
</dbReference>
<organism evidence="12 13">
    <name type="scientific">Dispira parvispora</name>
    <dbReference type="NCBI Taxonomy" id="1520584"/>
    <lineage>
        <taxon>Eukaryota</taxon>
        <taxon>Fungi</taxon>
        <taxon>Fungi incertae sedis</taxon>
        <taxon>Zoopagomycota</taxon>
        <taxon>Kickxellomycotina</taxon>
        <taxon>Dimargaritomycetes</taxon>
        <taxon>Dimargaritales</taxon>
        <taxon>Dimargaritaceae</taxon>
        <taxon>Dispira</taxon>
    </lineage>
</organism>
<feature type="signal peptide" evidence="10">
    <location>
        <begin position="1"/>
        <end position="30"/>
    </location>
</feature>
<evidence type="ECO:0000313" key="12">
    <source>
        <dbReference type="EMBL" id="KAJ1965487.1"/>
    </source>
</evidence>
<comment type="subcellular location">
    <subcellularLocation>
        <location evidence="7">Endomembrane system</location>
        <topology evidence="7">Single-pass membrane protein</topology>
    </subcellularLocation>
    <subcellularLocation>
        <location evidence="1 8">Membrane</location>
        <topology evidence="1 8">Single-pass type I membrane protein</topology>
    </subcellularLocation>
</comment>
<dbReference type="SUPFAM" id="SSF101576">
    <property type="entry name" value="Supernatant protein factor (SPF), C-terminal domain"/>
    <property type="match status" value="1"/>
</dbReference>
<dbReference type="GO" id="GO:0016020">
    <property type="term" value="C:membrane"/>
    <property type="evidence" value="ECO:0007669"/>
    <property type="project" value="UniProtKB-SubCell"/>
</dbReference>
<evidence type="ECO:0000313" key="13">
    <source>
        <dbReference type="Proteomes" id="UP001150925"/>
    </source>
</evidence>
<dbReference type="EMBL" id="JANBPY010000594">
    <property type="protein sequence ID" value="KAJ1965487.1"/>
    <property type="molecule type" value="Genomic_DNA"/>
</dbReference>
<dbReference type="AlphaFoldDB" id="A0A9W8E793"/>
<evidence type="ECO:0000256" key="5">
    <source>
        <dbReference type="ARBA" id="ARBA00022989"/>
    </source>
</evidence>
<feature type="chain" id="PRO_5040951235" description="GOLD domain-containing protein" evidence="10">
    <location>
        <begin position="31"/>
        <end position="219"/>
    </location>
</feature>
<evidence type="ECO:0000256" key="3">
    <source>
        <dbReference type="ARBA" id="ARBA00022692"/>
    </source>
</evidence>
<feature type="transmembrane region" description="Helical" evidence="9">
    <location>
        <begin position="186"/>
        <end position="208"/>
    </location>
</feature>
<comment type="caution">
    <text evidence="12">The sequence shown here is derived from an EMBL/GenBank/DDBJ whole genome shotgun (WGS) entry which is preliminary data.</text>
</comment>
<dbReference type="PROSITE" id="PS50866">
    <property type="entry name" value="GOLD"/>
    <property type="match status" value="1"/>
</dbReference>
<sequence length="219" mass="24529">MTVSFPSVSSAAWLLSLATVLFLTLSPAQAVTLTFPLQASQKSCFYTNVDQPGQKIGFYFAVQSGGKFDVDFVVADPKERIVFSGEAQKQGDYVFTGNDVGEYKFCFNNGVATREDKLIDFDISVEHEIRPEHTTSDSTKNKDDAKVDESLTLIASGLNRIDRDLRYFRTREHRNKNTVLSTEGRVFNFAILETLAIFVVSGLQVFAIRSFFSTKKGRF</sequence>
<protein>
    <recommendedName>
        <fullName evidence="11">GOLD domain-containing protein</fullName>
    </recommendedName>
</protein>
<gene>
    <name evidence="12" type="ORF">IWQ62_002656</name>
</gene>
<feature type="domain" description="GOLD" evidence="11">
    <location>
        <begin position="42"/>
        <end position="125"/>
    </location>
</feature>
<evidence type="ECO:0000256" key="4">
    <source>
        <dbReference type="ARBA" id="ARBA00022729"/>
    </source>
</evidence>
<evidence type="ECO:0000256" key="7">
    <source>
        <dbReference type="ARBA" id="ARBA00037847"/>
    </source>
</evidence>
<evidence type="ECO:0000256" key="8">
    <source>
        <dbReference type="RuleBase" id="RU003827"/>
    </source>
</evidence>
<keyword evidence="3 8" id="KW-0812">Transmembrane</keyword>
<dbReference type="InterPro" id="IPR036598">
    <property type="entry name" value="GOLD_dom_sf"/>
</dbReference>
<name>A0A9W8E793_9FUNG</name>
<keyword evidence="5 9" id="KW-1133">Transmembrane helix</keyword>
<comment type="similarity">
    <text evidence="2 8">Belongs to the EMP24/GP25L family.</text>
</comment>
<keyword evidence="13" id="KW-1185">Reference proteome</keyword>
<dbReference type="InterPro" id="IPR015720">
    <property type="entry name" value="Emp24-like"/>
</dbReference>
<evidence type="ECO:0000256" key="10">
    <source>
        <dbReference type="SAM" id="SignalP"/>
    </source>
</evidence>
<dbReference type="SMART" id="SM01190">
    <property type="entry name" value="EMP24_GP25L"/>
    <property type="match status" value="1"/>
</dbReference>
<evidence type="ECO:0000256" key="1">
    <source>
        <dbReference type="ARBA" id="ARBA00004479"/>
    </source>
</evidence>
<keyword evidence="4 10" id="KW-0732">Signal</keyword>
<evidence type="ECO:0000259" key="11">
    <source>
        <dbReference type="PROSITE" id="PS50866"/>
    </source>
</evidence>
<evidence type="ECO:0000256" key="6">
    <source>
        <dbReference type="ARBA" id="ARBA00023136"/>
    </source>
</evidence>
<proteinExistence type="inferred from homology"/>